<evidence type="ECO:0000256" key="2">
    <source>
        <dbReference type="ARBA" id="ARBA00023015"/>
    </source>
</evidence>
<evidence type="ECO:0000256" key="1">
    <source>
        <dbReference type="ARBA" id="ARBA00004123"/>
    </source>
</evidence>
<dbReference type="InterPro" id="IPR036390">
    <property type="entry name" value="WH_DNA-bd_sf"/>
</dbReference>
<gene>
    <name evidence="10" type="primary">Aste57867_593</name>
    <name evidence="9" type="ORF">As57867_000592</name>
    <name evidence="10" type="ORF">ASTE57867_593</name>
</gene>
<dbReference type="GO" id="GO:0003700">
    <property type="term" value="F:DNA-binding transcription factor activity"/>
    <property type="evidence" value="ECO:0007669"/>
    <property type="project" value="InterPro"/>
</dbReference>
<dbReference type="InterPro" id="IPR036388">
    <property type="entry name" value="WH-like_DNA-bd_sf"/>
</dbReference>
<dbReference type="PANTHER" id="PTHR10015:SF206">
    <property type="entry name" value="HSF-TYPE DNA-BINDING DOMAIN-CONTAINING PROTEIN"/>
    <property type="match status" value="1"/>
</dbReference>
<dbReference type="OrthoDB" id="60854at2759"/>
<evidence type="ECO:0000256" key="5">
    <source>
        <dbReference type="ARBA" id="ARBA00023242"/>
    </source>
</evidence>
<reference evidence="10 11" key="1">
    <citation type="submission" date="2019-03" db="EMBL/GenBank/DDBJ databases">
        <authorList>
            <person name="Gaulin E."/>
            <person name="Dumas B."/>
        </authorList>
    </citation>
    <scope>NUCLEOTIDE SEQUENCE [LARGE SCALE GENOMIC DNA]</scope>
    <source>
        <strain evidence="10">CBS 568.67</strain>
    </source>
</reference>
<dbReference type="GO" id="GO:0043565">
    <property type="term" value="F:sequence-specific DNA binding"/>
    <property type="evidence" value="ECO:0007669"/>
    <property type="project" value="InterPro"/>
</dbReference>
<proteinExistence type="inferred from homology"/>
<keyword evidence="11" id="KW-1185">Reference proteome</keyword>
<dbReference type="FunFam" id="1.10.10.10:FF:000027">
    <property type="entry name" value="Heat shock transcription factor 1"/>
    <property type="match status" value="1"/>
</dbReference>
<evidence type="ECO:0000259" key="8">
    <source>
        <dbReference type="SMART" id="SM00415"/>
    </source>
</evidence>
<dbReference type="InterPro" id="IPR000232">
    <property type="entry name" value="HSF_DNA-bd"/>
</dbReference>
<keyword evidence="3" id="KW-0238">DNA-binding</keyword>
<accession>A0A485K369</accession>
<evidence type="ECO:0000256" key="6">
    <source>
        <dbReference type="RuleBase" id="RU004020"/>
    </source>
</evidence>
<dbReference type="EMBL" id="VJMH01000033">
    <property type="protein sequence ID" value="KAF0720061.1"/>
    <property type="molecule type" value="Genomic_DNA"/>
</dbReference>
<dbReference type="SMART" id="SM00415">
    <property type="entry name" value="HSF"/>
    <property type="match status" value="1"/>
</dbReference>
<dbReference type="PRINTS" id="PR00056">
    <property type="entry name" value="HSFDOMAIN"/>
</dbReference>
<evidence type="ECO:0000256" key="4">
    <source>
        <dbReference type="ARBA" id="ARBA00023163"/>
    </source>
</evidence>
<sequence>MNAAVFLQKTYDLIQSTPTDVAEWSNHGRAFVIKKIKDFERTMLPKYFKHSNFASFSRQLRFYGFDKSKKHDIRIVQDASKDEASCQGWWEFANPHFLRDDPAQMANIRRKTYSEPAAAAAASSDASSEVVTLKRKMSSLQTQLSDLTNQISALTSVVQAYCQADSDDDDHVVSIMPTKKAKTLVSSPVSIAASDFLDFSAADAAAVFASDDEIDEGILDALLDFATPAFAAATPFELVGFEL</sequence>
<comment type="similarity">
    <text evidence="6">Belongs to the HSF family.</text>
</comment>
<dbReference type="AlphaFoldDB" id="A0A485K369"/>
<evidence type="ECO:0000256" key="3">
    <source>
        <dbReference type="ARBA" id="ARBA00023125"/>
    </source>
</evidence>
<keyword evidence="4" id="KW-0804">Transcription</keyword>
<protein>
    <submittedName>
        <fullName evidence="10">Aste57867_593 protein</fullName>
    </submittedName>
</protein>
<dbReference type="Proteomes" id="UP000332933">
    <property type="component" value="Unassembled WGS sequence"/>
</dbReference>
<keyword evidence="2" id="KW-0805">Transcription regulation</keyword>
<keyword evidence="7" id="KW-0175">Coiled coil</keyword>
<organism evidence="10 11">
    <name type="scientific">Aphanomyces stellatus</name>
    <dbReference type="NCBI Taxonomy" id="120398"/>
    <lineage>
        <taxon>Eukaryota</taxon>
        <taxon>Sar</taxon>
        <taxon>Stramenopiles</taxon>
        <taxon>Oomycota</taxon>
        <taxon>Saprolegniomycetes</taxon>
        <taxon>Saprolegniales</taxon>
        <taxon>Verrucalvaceae</taxon>
        <taxon>Aphanomyces</taxon>
    </lineage>
</organism>
<name>A0A485K369_9STRA</name>
<evidence type="ECO:0000313" key="9">
    <source>
        <dbReference type="EMBL" id="KAF0720061.1"/>
    </source>
</evidence>
<feature type="coiled-coil region" evidence="7">
    <location>
        <begin position="130"/>
        <end position="157"/>
    </location>
</feature>
<evidence type="ECO:0000256" key="7">
    <source>
        <dbReference type="SAM" id="Coils"/>
    </source>
</evidence>
<evidence type="ECO:0000313" key="10">
    <source>
        <dbReference type="EMBL" id="VFT77818.1"/>
    </source>
</evidence>
<dbReference type="Gene3D" id="1.10.10.10">
    <property type="entry name" value="Winged helix-like DNA-binding domain superfamily/Winged helix DNA-binding domain"/>
    <property type="match status" value="1"/>
</dbReference>
<dbReference type="GO" id="GO:0005634">
    <property type="term" value="C:nucleus"/>
    <property type="evidence" value="ECO:0007669"/>
    <property type="project" value="UniProtKB-SubCell"/>
</dbReference>
<evidence type="ECO:0000313" key="11">
    <source>
        <dbReference type="Proteomes" id="UP000332933"/>
    </source>
</evidence>
<dbReference type="PANTHER" id="PTHR10015">
    <property type="entry name" value="HEAT SHOCK TRANSCRIPTION FACTOR"/>
    <property type="match status" value="1"/>
</dbReference>
<feature type="domain" description="HSF-type DNA-binding" evidence="8">
    <location>
        <begin position="2"/>
        <end position="111"/>
    </location>
</feature>
<comment type="subcellular location">
    <subcellularLocation>
        <location evidence="1">Nucleus</location>
    </subcellularLocation>
</comment>
<reference evidence="9" key="2">
    <citation type="submission" date="2019-06" db="EMBL/GenBank/DDBJ databases">
        <title>Genomics analysis of Aphanomyces spp. identifies a new class of oomycete effector associated with host adaptation.</title>
        <authorList>
            <person name="Gaulin E."/>
        </authorList>
    </citation>
    <scope>NUCLEOTIDE SEQUENCE</scope>
    <source>
        <strain evidence="9">CBS 578.67</strain>
    </source>
</reference>
<dbReference type="SUPFAM" id="SSF46785">
    <property type="entry name" value="Winged helix' DNA-binding domain"/>
    <property type="match status" value="1"/>
</dbReference>
<keyword evidence="5" id="KW-0539">Nucleus</keyword>
<dbReference type="EMBL" id="CAADRA010000033">
    <property type="protein sequence ID" value="VFT77818.1"/>
    <property type="molecule type" value="Genomic_DNA"/>
</dbReference>
<dbReference type="Pfam" id="PF00447">
    <property type="entry name" value="HSF_DNA-bind"/>
    <property type="match status" value="1"/>
</dbReference>